<keyword evidence="3" id="KW-0813">Transport</keyword>
<gene>
    <name evidence="8" type="ORF">BG04_3794</name>
</gene>
<evidence type="ECO:0000256" key="4">
    <source>
        <dbReference type="ARBA" id="ARBA00022692"/>
    </source>
</evidence>
<feature type="domain" description="Major facilitator superfamily (MFS) profile" evidence="7">
    <location>
        <begin position="4"/>
        <end position="391"/>
    </location>
</feature>
<accession>A0A0B6APK6</accession>
<dbReference type="Pfam" id="PF07690">
    <property type="entry name" value="MFS_1"/>
    <property type="match status" value="1"/>
</dbReference>
<evidence type="ECO:0000256" key="2">
    <source>
        <dbReference type="ARBA" id="ARBA00008335"/>
    </source>
</evidence>
<dbReference type="SUPFAM" id="SSF103473">
    <property type="entry name" value="MFS general substrate transporter"/>
    <property type="match status" value="1"/>
</dbReference>
<keyword evidence="5" id="KW-1133">Transmembrane helix</keyword>
<evidence type="ECO:0000256" key="6">
    <source>
        <dbReference type="ARBA" id="ARBA00023136"/>
    </source>
</evidence>
<evidence type="ECO:0000313" key="8">
    <source>
        <dbReference type="EMBL" id="AJI23037.1"/>
    </source>
</evidence>
<dbReference type="InterPro" id="IPR036259">
    <property type="entry name" value="MFS_trans_sf"/>
</dbReference>
<keyword evidence="4" id="KW-0812">Transmembrane</keyword>
<sequence>MKNKYMLSASGMYINYFLLGMVNIMLASNMSFLTKQLNTDGAGISYIISAIGIGKLLSYSLSGVLSDKVGRKPLIIVSSLTMAIFLIGIPLSPNYQTAFIFAIIAGIANSAMDAGTYPALIEVFPKSSGSASVLVKAFISAGAALLPFMIAFFADRDLFYGYAFFLPALIYLLNMIFMFKLPFPNHKREQSTVQQLNTAENKFISAPKMKQEGIALIVIGFTSTALFTVAQIWLPTYGQQVLGMAESSSVRLLSYYSIGALISVLVLAVLLSKVLRPVTVILVYPMITLIAVLTLLFVKVPAIAIAAAFFMGFSTAGVFQLAITVMTELFWNKKGTVTGIVATAAGLAAILLPLATGLMSKTGHISIIFIFDAMLSVVGMAAAAFVNYRYRKILNKNRSEQIQETAS</sequence>
<keyword evidence="6" id="KW-0472">Membrane</keyword>
<dbReference type="PROSITE" id="PS50850">
    <property type="entry name" value="MFS"/>
    <property type="match status" value="1"/>
</dbReference>
<comment type="similarity">
    <text evidence="2">Belongs to the major facilitator superfamily.</text>
</comment>
<dbReference type="GO" id="GO:0022857">
    <property type="term" value="F:transmembrane transporter activity"/>
    <property type="evidence" value="ECO:0007669"/>
    <property type="project" value="InterPro"/>
</dbReference>
<organism evidence="8 9">
    <name type="scientific">Priestia megaterium (strain ATCC 14581 / DSM 32 / CCUG 1817 / JCM 2506 / NBRC 15308 / NCIMB 9376 / NCTC 10342 / NRRL B-14308 / VKM B-512 / Ford 19)</name>
    <name type="common">Bacillus megaterium</name>
    <dbReference type="NCBI Taxonomy" id="1348623"/>
    <lineage>
        <taxon>Bacteria</taxon>
        <taxon>Bacillati</taxon>
        <taxon>Bacillota</taxon>
        <taxon>Bacilli</taxon>
        <taxon>Bacillales</taxon>
        <taxon>Bacillaceae</taxon>
        <taxon>Priestia</taxon>
    </lineage>
</organism>
<dbReference type="GeneID" id="93641843"/>
<dbReference type="PANTHER" id="PTHR23514">
    <property type="entry name" value="BYPASS OF STOP CODON PROTEIN 6"/>
    <property type="match status" value="1"/>
</dbReference>
<dbReference type="Proteomes" id="UP000031829">
    <property type="component" value="Chromosome"/>
</dbReference>
<reference evidence="8 9" key="1">
    <citation type="journal article" date="2015" name="Genome Announc.">
        <title>Complete genome sequences for 35 biothreat assay-relevant bacillus species.</title>
        <authorList>
            <person name="Johnson S.L."/>
            <person name="Daligault H.E."/>
            <person name="Davenport K.W."/>
            <person name="Jaissle J."/>
            <person name="Frey K.G."/>
            <person name="Ladner J.T."/>
            <person name="Broomall S.M."/>
            <person name="Bishop-Lilly K.A."/>
            <person name="Bruce D.C."/>
            <person name="Gibbons H.S."/>
            <person name="Coyne S.R."/>
            <person name="Lo C.C."/>
            <person name="Meincke L."/>
            <person name="Munk A.C."/>
            <person name="Koroleva G.I."/>
            <person name="Rosenzweig C.N."/>
            <person name="Palacios G.F."/>
            <person name="Redden C.L."/>
            <person name="Minogue T.D."/>
            <person name="Chain P.S."/>
        </authorList>
    </citation>
    <scope>NUCLEOTIDE SEQUENCE [LARGE SCALE GENOMIC DNA]</scope>
    <source>
        <strain evidence="9">ATCC 14581 / DSM 32 / JCM 2506 / NBRC 15308 / NCIMB 9376 / NCTC 10342 / NRRL B-14308 / VKM B-512</strain>
    </source>
</reference>
<dbReference type="KEGG" id="bmeg:BG04_3794"/>
<dbReference type="RefSeq" id="WP_034653309.1">
    <property type="nucleotide sequence ID" value="NZ_BCVB01000002.1"/>
</dbReference>
<dbReference type="PROSITE" id="PS00216">
    <property type="entry name" value="SUGAR_TRANSPORT_1"/>
    <property type="match status" value="1"/>
</dbReference>
<dbReference type="InterPro" id="IPR011701">
    <property type="entry name" value="MFS"/>
</dbReference>
<dbReference type="AlphaFoldDB" id="A0A0B6APK6"/>
<comment type="subcellular location">
    <subcellularLocation>
        <location evidence="1">Cell membrane</location>
        <topology evidence="1">Multi-pass membrane protein</topology>
    </subcellularLocation>
</comment>
<dbReference type="EMBL" id="CP009920">
    <property type="protein sequence ID" value="AJI23037.1"/>
    <property type="molecule type" value="Genomic_DNA"/>
</dbReference>
<name>A0A0B6APK6_PRIM2</name>
<dbReference type="PANTHER" id="PTHR23514:SF3">
    <property type="entry name" value="BYPASS OF STOP CODON PROTEIN 6"/>
    <property type="match status" value="1"/>
</dbReference>
<proteinExistence type="inferred from homology"/>
<dbReference type="InterPro" id="IPR020846">
    <property type="entry name" value="MFS_dom"/>
</dbReference>
<dbReference type="InterPro" id="IPR005829">
    <property type="entry name" value="Sugar_transporter_CS"/>
</dbReference>
<evidence type="ECO:0000256" key="1">
    <source>
        <dbReference type="ARBA" id="ARBA00004651"/>
    </source>
</evidence>
<dbReference type="InterPro" id="IPR051788">
    <property type="entry name" value="MFS_Transporter"/>
</dbReference>
<evidence type="ECO:0000256" key="5">
    <source>
        <dbReference type="ARBA" id="ARBA00022989"/>
    </source>
</evidence>
<evidence type="ECO:0000259" key="7">
    <source>
        <dbReference type="PROSITE" id="PS50850"/>
    </source>
</evidence>
<dbReference type="HOGENOM" id="CLU_045105_0_1_9"/>
<evidence type="ECO:0000313" key="9">
    <source>
        <dbReference type="Proteomes" id="UP000031829"/>
    </source>
</evidence>
<protein>
    <submittedName>
        <fullName evidence="8">Major Facilitator Superfamily protein</fullName>
    </submittedName>
</protein>
<evidence type="ECO:0000256" key="3">
    <source>
        <dbReference type="ARBA" id="ARBA00022448"/>
    </source>
</evidence>
<dbReference type="Gene3D" id="1.20.1250.20">
    <property type="entry name" value="MFS general substrate transporter like domains"/>
    <property type="match status" value="2"/>
</dbReference>
<dbReference type="GO" id="GO:0005886">
    <property type="term" value="C:plasma membrane"/>
    <property type="evidence" value="ECO:0007669"/>
    <property type="project" value="UniProtKB-SubCell"/>
</dbReference>